<dbReference type="Proteomes" id="UP000297447">
    <property type="component" value="Unassembled WGS sequence"/>
</dbReference>
<protein>
    <submittedName>
        <fullName evidence="1">Uncharacterized protein</fullName>
    </submittedName>
</protein>
<evidence type="ECO:0000313" key="2">
    <source>
        <dbReference type="Proteomes" id="UP000297447"/>
    </source>
</evidence>
<organism evidence="1 2">
    <name type="scientific">Cryobacterium frigoriphilum</name>
    <dbReference type="NCBI Taxonomy" id="1259150"/>
    <lineage>
        <taxon>Bacteria</taxon>
        <taxon>Bacillati</taxon>
        <taxon>Actinomycetota</taxon>
        <taxon>Actinomycetes</taxon>
        <taxon>Micrococcales</taxon>
        <taxon>Microbacteriaceae</taxon>
        <taxon>Cryobacterium</taxon>
    </lineage>
</organism>
<comment type="caution">
    <text evidence="1">The sequence shown here is derived from an EMBL/GenBank/DDBJ whole genome shotgun (WGS) entry which is preliminary data.</text>
</comment>
<reference evidence="1 2" key="1">
    <citation type="submission" date="2019-03" db="EMBL/GenBank/DDBJ databases">
        <title>Genomics of glacier-inhabiting Cryobacterium strains.</title>
        <authorList>
            <person name="Liu Q."/>
            <person name="Xin Y.-H."/>
        </authorList>
    </citation>
    <scope>NUCLEOTIDE SEQUENCE [LARGE SCALE GENOMIC DNA]</scope>
    <source>
        <strain evidence="1 2">Hh14</strain>
    </source>
</reference>
<dbReference type="RefSeq" id="WP_134519610.1">
    <property type="nucleotide sequence ID" value="NZ_SOHE01000048.1"/>
</dbReference>
<proteinExistence type="predicted"/>
<accession>A0A4R8ZZU7</accession>
<sequence>MSGRVLGLATILTLAAVCLVGCTSHSDTSKPRPSSQAEGNERMVQCLSDRGWDAVLSSDGGIESSFPSEQEEVYSADVDDCFDVTGVNQVRTLNTDEFKKGYDLMSSSLECLRATGLDLPDAPSYQAFVDSNAGYTPYRDLPDELYDELIEACPQPQLW</sequence>
<dbReference type="EMBL" id="SOHE01000048">
    <property type="protein sequence ID" value="TFD49591.1"/>
    <property type="molecule type" value="Genomic_DNA"/>
</dbReference>
<gene>
    <name evidence="1" type="ORF">E3T55_10960</name>
</gene>
<dbReference type="AlphaFoldDB" id="A0A4R8ZZU7"/>
<evidence type="ECO:0000313" key="1">
    <source>
        <dbReference type="EMBL" id="TFD49591.1"/>
    </source>
</evidence>
<keyword evidence="2" id="KW-1185">Reference proteome</keyword>
<name>A0A4R8ZZU7_9MICO</name>
<dbReference type="OrthoDB" id="5073886at2"/>